<dbReference type="KEGG" id="tng:GSTEN00003654G001"/>
<organism evidence="1">
    <name type="scientific">Tetraodon nigroviridis</name>
    <name type="common">Spotted green pufferfish</name>
    <name type="synonym">Chelonodon nigroviridis</name>
    <dbReference type="NCBI Taxonomy" id="99883"/>
    <lineage>
        <taxon>Eukaryota</taxon>
        <taxon>Metazoa</taxon>
        <taxon>Chordata</taxon>
        <taxon>Craniata</taxon>
        <taxon>Vertebrata</taxon>
        <taxon>Euteleostomi</taxon>
        <taxon>Actinopterygii</taxon>
        <taxon>Neopterygii</taxon>
        <taxon>Teleostei</taxon>
        <taxon>Neoteleostei</taxon>
        <taxon>Acanthomorphata</taxon>
        <taxon>Eupercaria</taxon>
        <taxon>Tetraodontiformes</taxon>
        <taxon>Tetradontoidea</taxon>
        <taxon>Tetraodontidae</taxon>
        <taxon>Tetraodon</taxon>
    </lineage>
</organism>
<evidence type="ECO:0000313" key="1">
    <source>
        <dbReference type="EMBL" id="CAF89674.1"/>
    </source>
</evidence>
<comment type="caution">
    <text evidence="1">The sequence shown here is derived from an EMBL/GenBank/DDBJ whole genome shotgun (WGS) entry which is preliminary data.</text>
</comment>
<accession>Q4TBQ8</accession>
<reference evidence="1" key="1">
    <citation type="journal article" date="2004" name="Nature">
        <title>Genome duplication in the teleost fish Tetraodon nigroviridis reveals the early vertebrate proto-karyotype.</title>
        <authorList>
            <person name="Jaillon O."/>
            <person name="Aury J.-M."/>
            <person name="Brunet F."/>
            <person name="Petit J.-L."/>
            <person name="Stange-Thomann N."/>
            <person name="Mauceli E."/>
            <person name="Bouneau L."/>
            <person name="Fischer C."/>
            <person name="Ozouf-Costaz C."/>
            <person name="Bernot A."/>
            <person name="Nicaud S."/>
            <person name="Jaffe D."/>
            <person name="Fisher S."/>
            <person name="Lutfalla G."/>
            <person name="Dossat C."/>
            <person name="Segurens B."/>
            <person name="Dasilva C."/>
            <person name="Salanoubat M."/>
            <person name="Levy M."/>
            <person name="Boudet N."/>
            <person name="Castellano S."/>
            <person name="Anthouard V."/>
            <person name="Jubin C."/>
            <person name="Castelli V."/>
            <person name="Katinka M."/>
            <person name="Vacherie B."/>
            <person name="Biemont C."/>
            <person name="Skalli Z."/>
            <person name="Cattolico L."/>
            <person name="Poulain J."/>
            <person name="De Berardinis V."/>
            <person name="Cruaud C."/>
            <person name="Duprat S."/>
            <person name="Brottier P."/>
            <person name="Coutanceau J.-P."/>
            <person name="Gouzy J."/>
            <person name="Parra G."/>
            <person name="Lardier G."/>
            <person name="Chapple C."/>
            <person name="McKernan K.J."/>
            <person name="McEwan P."/>
            <person name="Bosak S."/>
            <person name="Kellis M."/>
            <person name="Volff J.-N."/>
            <person name="Guigo R."/>
            <person name="Zody M.C."/>
            <person name="Mesirov J."/>
            <person name="Lindblad-Toh K."/>
            <person name="Birren B."/>
            <person name="Nusbaum C."/>
            <person name="Kahn D."/>
            <person name="Robinson-Rechavi M."/>
            <person name="Laudet V."/>
            <person name="Schachter V."/>
            <person name="Quetier F."/>
            <person name="Saurin W."/>
            <person name="Scarpelli C."/>
            <person name="Wincker P."/>
            <person name="Lander E.S."/>
            <person name="Weissenbach J."/>
            <person name="Roest Crollius H."/>
        </authorList>
    </citation>
    <scope>NUCLEOTIDE SEQUENCE [LARGE SCALE GENOMIC DNA]</scope>
</reference>
<reference evidence="1" key="2">
    <citation type="submission" date="2004-02" db="EMBL/GenBank/DDBJ databases">
        <authorList>
            <consortium name="Genoscope"/>
            <consortium name="Whitehead Institute Centre for Genome Research"/>
        </authorList>
    </citation>
    <scope>NUCLEOTIDE SEQUENCE</scope>
</reference>
<name>Q4TBQ8_TETNG</name>
<feature type="non-terminal residue" evidence="1">
    <location>
        <position position="1"/>
    </location>
</feature>
<protein>
    <submittedName>
        <fullName evidence="1">(spotted green pufferfish) hypothetical protein</fullName>
    </submittedName>
</protein>
<dbReference type="AlphaFoldDB" id="Q4TBQ8"/>
<sequence>SSPLSCLCVAVKKAKLQGSPGELVLPLSLSLSFTHTHTQTHSGC</sequence>
<proteinExistence type="predicted"/>
<gene>
    <name evidence="1" type="ORF">GSTENG00003654001</name>
</gene>
<dbReference type="EMBL" id="CAAE01007099">
    <property type="protein sequence ID" value="CAF89674.1"/>
    <property type="molecule type" value="Genomic_DNA"/>
</dbReference>